<evidence type="ECO:0000256" key="5">
    <source>
        <dbReference type="ARBA" id="ARBA00023274"/>
    </source>
</evidence>
<evidence type="ECO:0000256" key="7">
    <source>
        <dbReference type="SAM" id="MobiDB-lite"/>
    </source>
</evidence>
<proteinExistence type="inferred from homology"/>
<evidence type="ECO:0000313" key="9">
    <source>
        <dbReference type="Proteomes" id="UP000298138"/>
    </source>
</evidence>
<accession>A0A4S2N5L9</accession>
<dbReference type="InterPro" id="IPR018261">
    <property type="entry name" value="Ribosomal_bL27_CS"/>
</dbReference>
<comment type="similarity">
    <text evidence="2">Belongs to the bacterial ribosomal protein bL27 family.</text>
</comment>
<sequence>MLPALFRAVRPNSLLLSRRSPALHQQIREATHAASGRANKAKDGPGKRLGAKKTQGEKVRTGMIIYRQRGTLWFPGENAGMGRDHTIFAMAPGFVRYYRDPAKHPKRKYIGIALTPEQKLPHPLNAARVRRLGRVEVPLTEPEPMPKLGVKLKKSDLTIGSDYRITMANWKIGRSMRRVKVRMNNPWKRWRLKNARNFRWRERKGMVPADELAKKRPPHLRKD</sequence>
<comment type="subcellular location">
    <subcellularLocation>
        <location evidence="1">Mitochondrion</location>
    </subcellularLocation>
</comment>
<dbReference type="Gene3D" id="2.40.50.100">
    <property type="match status" value="1"/>
</dbReference>
<dbReference type="AlphaFoldDB" id="A0A4S2N5L9"/>
<evidence type="ECO:0000256" key="1">
    <source>
        <dbReference type="ARBA" id="ARBA00004173"/>
    </source>
</evidence>
<dbReference type="Pfam" id="PF01016">
    <property type="entry name" value="Ribosomal_L27"/>
    <property type="match status" value="1"/>
</dbReference>
<dbReference type="FunFam" id="2.40.50.100:FF:000042">
    <property type="entry name" value="50S ribosomal protein L27"/>
    <property type="match status" value="1"/>
</dbReference>
<dbReference type="PANTHER" id="PTHR15893:SF0">
    <property type="entry name" value="LARGE RIBOSOMAL SUBUNIT PROTEIN BL27M"/>
    <property type="match status" value="1"/>
</dbReference>
<dbReference type="InParanoid" id="A0A4S2N5L9"/>
<keyword evidence="3 8" id="KW-0689">Ribosomal protein</keyword>
<evidence type="ECO:0000256" key="3">
    <source>
        <dbReference type="ARBA" id="ARBA00022980"/>
    </source>
</evidence>
<dbReference type="Proteomes" id="UP000298138">
    <property type="component" value="Unassembled WGS sequence"/>
</dbReference>
<dbReference type="GO" id="GO:0003735">
    <property type="term" value="F:structural constituent of ribosome"/>
    <property type="evidence" value="ECO:0007669"/>
    <property type="project" value="InterPro"/>
</dbReference>
<dbReference type="OrthoDB" id="1867012at2759"/>
<name>A0A4S2N5L9_9PEZI</name>
<evidence type="ECO:0000256" key="4">
    <source>
        <dbReference type="ARBA" id="ARBA00023128"/>
    </source>
</evidence>
<organism evidence="8 9">
    <name type="scientific">Ascodesmis nigricans</name>
    <dbReference type="NCBI Taxonomy" id="341454"/>
    <lineage>
        <taxon>Eukaryota</taxon>
        <taxon>Fungi</taxon>
        <taxon>Dikarya</taxon>
        <taxon>Ascomycota</taxon>
        <taxon>Pezizomycotina</taxon>
        <taxon>Pezizomycetes</taxon>
        <taxon>Pezizales</taxon>
        <taxon>Ascodesmidaceae</taxon>
        <taxon>Ascodesmis</taxon>
    </lineage>
</organism>
<dbReference type="STRING" id="341454.A0A4S2N5L9"/>
<keyword evidence="5" id="KW-0687">Ribonucleoprotein</keyword>
<evidence type="ECO:0000256" key="6">
    <source>
        <dbReference type="ARBA" id="ARBA00035267"/>
    </source>
</evidence>
<gene>
    <name evidence="8" type="ORF">EX30DRAFT_313248</name>
</gene>
<dbReference type="GO" id="GO:0005762">
    <property type="term" value="C:mitochondrial large ribosomal subunit"/>
    <property type="evidence" value="ECO:0007669"/>
    <property type="project" value="TreeGrafter"/>
</dbReference>
<evidence type="ECO:0000313" key="8">
    <source>
        <dbReference type="EMBL" id="TGZ84582.1"/>
    </source>
</evidence>
<dbReference type="PANTHER" id="PTHR15893">
    <property type="entry name" value="RIBOSOMAL PROTEIN L27"/>
    <property type="match status" value="1"/>
</dbReference>
<reference evidence="8 9" key="1">
    <citation type="submission" date="2019-04" db="EMBL/GenBank/DDBJ databases">
        <title>Comparative genomics and transcriptomics to analyze fruiting body development in filamentous ascomycetes.</title>
        <authorList>
            <consortium name="DOE Joint Genome Institute"/>
            <person name="Lutkenhaus R."/>
            <person name="Traeger S."/>
            <person name="Breuer J."/>
            <person name="Kuo A."/>
            <person name="Lipzen A."/>
            <person name="Pangilinan J."/>
            <person name="Dilworth D."/>
            <person name="Sandor L."/>
            <person name="Poggeler S."/>
            <person name="Barry K."/>
            <person name="Grigoriev I.V."/>
            <person name="Nowrousian M."/>
        </authorList>
    </citation>
    <scope>NUCLEOTIDE SEQUENCE [LARGE SCALE GENOMIC DNA]</scope>
    <source>
        <strain evidence="8 9">CBS 389.68</strain>
    </source>
</reference>
<dbReference type="InterPro" id="IPR001684">
    <property type="entry name" value="Ribosomal_bL27"/>
</dbReference>
<dbReference type="PRINTS" id="PR00063">
    <property type="entry name" value="RIBOSOMALL27"/>
</dbReference>
<feature type="region of interest" description="Disordered" evidence="7">
    <location>
        <begin position="30"/>
        <end position="56"/>
    </location>
</feature>
<keyword evidence="4" id="KW-0496">Mitochondrion</keyword>
<evidence type="ECO:0000256" key="2">
    <source>
        <dbReference type="ARBA" id="ARBA00010797"/>
    </source>
</evidence>
<dbReference type="GO" id="GO:0006412">
    <property type="term" value="P:translation"/>
    <property type="evidence" value="ECO:0007669"/>
    <property type="project" value="InterPro"/>
</dbReference>
<dbReference type="EMBL" id="ML220112">
    <property type="protein sequence ID" value="TGZ84582.1"/>
    <property type="molecule type" value="Genomic_DNA"/>
</dbReference>
<dbReference type="PROSITE" id="PS00831">
    <property type="entry name" value="RIBOSOMAL_L27"/>
    <property type="match status" value="1"/>
</dbReference>
<keyword evidence="9" id="KW-1185">Reference proteome</keyword>
<dbReference type="NCBIfam" id="TIGR00062">
    <property type="entry name" value="L27"/>
    <property type="match status" value="1"/>
</dbReference>
<protein>
    <recommendedName>
        <fullName evidence="6">Large ribosomal subunit protein bL27m</fullName>
    </recommendedName>
</protein>
<dbReference type="SUPFAM" id="SSF110324">
    <property type="entry name" value="Ribosomal L27 protein-like"/>
    <property type="match status" value="1"/>
</dbReference>